<organism evidence="4 5">
    <name type="scientific">Yinghuangia aomiensis</name>
    <dbReference type="NCBI Taxonomy" id="676205"/>
    <lineage>
        <taxon>Bacteria</taxon>
        <taxon>Bacillati</taxon>
        <taxon>Actinomycetota</taxon>
        <taxon>Actinomycetes</taxon>
        <taxon>Kitasatosporales</taxon>
        <taxon>Streptomycetaceae</taxon>
        <taxon>Yinghuangia</taxon>
    </lineage>
</organism>
<keyword evidence="1" id="KW-0808">Transferase</keyword>
<dbReference type="InterPro" id="IPR036890">
    <property type="entry name" value="HATPase_C_sf"/>
</dbReference>
<proteinExistence type="predicted"/>
<evidence type="ECO:0000256" key="1">
    <source>
        <dbReference type="ARBA" id="ARBA00022527"/>
    </source>
</evidence>
<name>A0ABP9HKX5_9ACTN</name>
<gene>
    <name evidence="4" type="ORF">GCM10023205_44770</name>
</gene>
<comment type="caution">
    <text evidence="4">The sequence shown here is derived from an EMBL/GenBank/DDBJ whole genome shotgun (WGS) entry which is preliminary data.</text>
</comment>
<feature type="compositionally biased region" description="Basic and acidic residues" evidence="2">
    <location>
        <begin position="15"/>
        <end position="26"/>
    </location>
</feature>
<dbReference type="PANTHER" id="PTHR35526">
    <property type="entry name" value="ANTI-SIGMA-F FACTOR RSBW-RELATED"/>
    <property type="match status" value="1"/>
</dbReference>
<evidence type="ECO:0000256" key="2">
    <source>
        <dbReference type="SAM" id="MobiDB-lite"/>
    </source>
</evidence>
<dbReference type="Proteomes" id="UP001500466">
    <property type="component" value="Unassembled WGS sequence"/>
</dbReference>
<keyword evidence="1" id="KW-0723">Serine/threonine-protein kinase</keyword>
<dbReference type="Gene3D" id="3.30.565.10">
    <property type="entry name" value="Histidine kinase-like ATPase, C-terminal domain"/>
    <property type="match status" value="1"/>
</dbReference>
<feature type="compositionally biased region" description="Low complexity" evidence="2">
    <location>
        <begin position="27"/>
        <end position="36"/>
    </location>
</feature>
<evidence type="ECO:0000259" key="3">
    <source>
        <dbReference type="Pfam" id="PF13581"/>
    </source>
</evidence>
<dbReference type="InterPro" id="IPR050267">
    <property type="entry name" value="Anti-sigma-factor_SerPK"/>
</dbReference>
<reference evidence="5" key="1">
    <citation type="journal article" date="2019" name="Int. J. Syst. Evol. Microbiol.">
        <title>The Global Catalogue of Microorganisms (GCM) 10K type strain sequencing project: providing services to taxonomists for standard genome sequencing and annotation.</title>
        <authorList>
            <consortium name="The Broad Institute Genomics Platform"/>
            <consortium name="The Broad Institute Genome Sequencing Center for Infectious Disease"/>
            <person name="Wu L."/>
            <person name="Ma J."/>
        </authorList>
    </citation>
    <scope>NUCLEOTIDE SEQUENCE [LARGE SCALE GENOMIC DNA]</scope>
    <source>
        <strain evidence="5">JCM 17986</strain>
    </source>
</reference>
<feature type="domain" description="Histidine kinase/HSP90-like ATPase" evidence="3">
    <location>
        <begin position="57"/>
        <end position="174"/>
    </location>
</feature>
<sequence>MSAAGRPGSRRAAHRERAEARLRRTADVPAASGGVPVPAPRSAAPPGPVLVRWTLPPVLAAVPEVRHRLRDLLRGWRVDDDLTDTLLLAATELVSNSVRHAAVLTEQVRVTCAIAHGRIRLDVSDDHPFRPRALMDTGMDAEDGRGLFIVKLTIAEANGVIDVLASETGKTIRIRVPVPL</sequence>
<protein>
    <recommendedName>
        <fullName evidence="3">Histidine kinase/HSP90-like ATPase domain-containing protein</fullName>
    </recommendedName>
</protein>
<accession>A0ABP9HKX5</accession>
<dbReference type="Pfam" id="PF13581">
    <property type="entry name" value="HATPase_c_2"/>
    <property type="match status" value="1"/>
</dbReference>
<dbReference type="EMBL" id="BAABHS010000015">
    <property type="protein sequence ID" value="GAA4973352.1"/>
    <property type="molecule type" value="Genomic_DNA"/>
</dbReference>
<dbReference type="CDD" id="cd16936">
    <property type="entry name" value="HATPase_RsbW-like"/>
    <property type="match status" value="1"/>
</dbReference>
<dbReference type="RefSeq" id="WP_345677391.1">
    <property type="nucleotide sequence ID" value="NZ_BAABHS010000015.1"/>
</dbReference>
<feature type="region of interest" description="Disordered" evidence="2">
    <location>
        <begin position="1"/>
        <end position="43"/>
    </location>
</feature>
<dbReference type="PANTHER" id="PTHR35526:SF3">
    <property type="entry name" value="ANTI-SIGMA-F FACTOR RSBW"/>
    <property type="match status" value="1"/>
</dbReference>
<dbReference type="SUPFAM" id="SSF55874">
    <property type="entry name" value="ATPase domain of HSP90 chaperone/DNA topoisomerase II/histidine kinase"/>
    <property type="match status" value="1"/>
</dbReference>
<dbReference type="InterPro" id="IPR003594">
    <property type="entry name" value="HATPase_dom"/>
</dbReference>
<evidence type="ECO:0000313" key="5">
    <source>
        <dbReference type="Proteomes" id="UP001500466"/>
    </source>
</evidence>
<keyword evidence="1" id="KW-0418">Kinase</keyword>
<keyword evidence="5" id="KW-1185">Reference proteome</keyword>
<evidence type="ECO:0000313" key="4">
    <source>
        <dbReference type="EMBL" id="GAA4973352.1"/>
    </source>
</evidence>